<dbReference type="Proteomes" id="UP001054945">
    <property type="component" value="Unassembled WGS sequence"/>
</dbReference>
<accession>A0AAV4WU95</accession>
<comment type="caution">
    <text evidence="1">The sequence shown here is derived from an EMBL/GenBank/DDBJ whole genome shotgun (WGS) entry which is preliminary data.</text>
</comment>
<evidence type="ECO:0000313" key="1">
    <source>
        <dbReference type="EMBL" id="GIY86307.1"/>
    </source>
</evidence>
<protein>
    <submittedName>
        <fullName evidence="1">Uncharacterized protein</fullName>
    </submittedName>
</protein>
<evidence type="ECO:0000313" key="2">
    <source>
        <dbReference type="Proteomes" id="UP001054945"/>
    </source>
</evidence>
<organism evidence="1 2">
    <name type="scientific">Caerostris extrusa</name>
    <name type="common">Bark spider</name>
    <name type="synonym">Caerostris bankana</name>
    <dbReference type="NCBI Taxonomy" id="172846"/>
    <lineage>
        <taxon>Eukaryota</taxon>
        <taxon>Metazoa</taxon>
        <taxon>Ecdysozoa</taxon>
        <taxon>Arthropoda</taxon>
        <taxon>Chelicerata</taxon>
        <taxon>Arachnida</taxon>
        <taxon>Araneae</taxon>
        <taxon>Araneomorphae</taxon>
        <taxon>Entelegynae</taxon>
        <taxon>Araneoidea</taxon>
        <taxon>Araneidae</taxon>
        <taxon>Caerostris</taxon>
    </lineage>
</organism>
<reference evidence="1 2" key="1">
    <citation type="submission" date="2021-06" db="EMBL/GenBank/DDBJ databases">
        <title>Caerostris extrusa draft genome.</title>
        <authorList>
            <person name="Kono N."/>
            <person name="Arakawa K."/>
        </authorList>
    </citation>
    <scope>NUCLEOTIDE SEQUENCE [LARGE SCALE GENOMIC DNA]</scope>
</reference>
<proteinExistence type="predicted"/>
<sequence>MPSHFDVKHLVLRILYECMSDIKSFPLKSLGFRLLGRKVIKTFREAHLKLFRNFPSTSTLYPAATFSISANAKWDFIANLDAPKAPVPFEEHIIFNPPPRSLKRKKKRPVHVSIRFVCVSLPCQEPAIDSASGFVLAPETCSRSDGQDKDNSGIVVPVRSLTKRSPLFLRF</sequence>
<dbReference type="EMBL" id="BPLR01016777">
    <property type="protein sequence ID" value="GIY86307.1"/>
    <property type="molecule type" value="Genomic_DNA"/>
</dbReference>
<dbReference type="AlphaFoldDB" id="A0AAV4WU95"/>
<name>A0AAV4WU95_CAEEX</name>
<keyword evidence="2" id="KW-1185">Reference proteome</keyword>
<gene>
    <name evidence="1" type="ORF">CEXT_563281</name>
</gene>